<reference evidence="8 9" key="1">
    <citation type="journal article" date="2013" name="Genome Announc.">
        <title>Complete genome sequence of Simiduia agarivorans SA1(T), a marine bacterium able to degrade a variety of polysaccharides.</title>
        <authorList>
            <person name="Lin S.Y."/>
            <person name="Shieh W.Y."/>
            <person name="Chen J.S."/>
            <person name="Tang S.L."/>
        </authorList>
    </citation>
    <scope>NUCLEOTIDE SEQUENCE [LARGE SCALE GENOMIC DNA]</scope>
    <source>
        <strain evidence="9">DSM 21679 / JCM 13881 / BCRC 17597 / SA1</strain>
    </source>
</reference>
<dbReference type="NCBIfam" id="TIGR03837">
    <property type="entry name" value="efp_Arg_rhamno"/>
    <property type="match status" value="1"/>
</dbReference>
<dbReference type="RefSeq" id="WP_015048366.1">
    <property type="nucleotide sequence ID" value="NC_018868.3"/>
</dbReference>
<dbReference type="KEGG" id="saga:M5M_15405"/>
<dbReference type="Proteomes" id="UP000000466">
    <property type="component" value="Chromosome"/>
</dbReference>
<dbReference type="GO" id="GO:0106361">
    <property type="term" value="F:protein-arginine rhamnosyltransferase activity"/>
    <property type="evidence" value="ECO:0007669"/>
    <property type="project" value="InterPro"/>
</dbReference>
<evidence type="ECO:0000313" key="8">
    <source>
        <dbReference type="EMBL" id="AFV00214.1"/>
    </source>
</evidence>
<evidence type="ECO:0000256" key="7">
    <source>
        <dbReference type="ARBA" id="ARBA00048472"/>
    </source>
</evidence>
<dbReference type="InterPro" id="IPR016633">
    <property type="entry name" value="EarP"/>
</dbReference>
<keyword evidence="1" id="KW-0328">Glycosyltransferase</keyword>
<dbReference type="AlphaFoldDB" id="K4KQ33"/>
<evidence type="ECO:0000256" key="6">
    <source>
        <dbReference type="ARBA" id="ARBA00030025"/>
    </source>
</evidence>
<name>K4KQ33_SIMAS</name>
<keyword evidence="2" id="KW-0808">Transferase</keyword>
<evidence type="ECO:0000313" key="9">
    <source>
        <dbReference type="Proteomes" id="UP000000466"/>
    </source>
</evidence>
<accession>K4KQ33</accession>
<dbReference type="HOGENOM" id="CLU_060250_0_0_6"/>
<evidence type="ECO:0000256" key="1">
    <source>
        <dbReference type="ARBA" id="ARBA00022676"/>
    </source>
</evidence>
<comment type="catalytic activity">
    <reaction evidence="7">
        <text>dTDP-beta-L-rhamnose + L-arginyl-[protein] = N(omega)-(alpha-L-rhamnosyl)-L-arginyl-[protein] + dTDP + H(+)</text>
        <dbReference type="Rhea" id="RHEA:66692"/>
        <dbReference type="Rhea" id="RHEA-COMP:10532"/>
        <dbReference type="Rhea" id="RHEA-COMP:17096"/>
        <dbReference type="ChEBI" id="CHEBI:15378"/>
        <dbReference type="ChEBI" id="CHEBI:29965"/>
        <dbReference type="ChEBI" id="CHEBI:57510"/>
        <dbReference type="ChEBI" id="CHEBI:58369"/>
        <dbReference type="ChEBI" id="CHEBI:167445"/>
    </reaction>
    <physiologicalReaction direction="left-to-right" evidence="7">
        <dbReference type="Rhea" id="RHEA:66693"/>
    </physiologicalReaction>
</comment>
<protein>
    <recommendedName>
        <fullName evidence="5">Protein-arginine rhamnosyltransferase</fullName>
    </recommendedName>
    <alternativeName>
        <fullName evidence="6">EF-P arginine rhamnosyltransferase</fullName>
    </alternativeName>
</protein>
<evidence type="ECO:0000256" key="5">
    <source>
        <dbReference type="ARBA" id="ARBA00024416"/>
    </source>
</evidence>
<organism evidence="8 9">
    <name type="scientific">Simiduia agarivorans (strain DSM 21679 / JCM 13881 / BCRC 17597 / SA1)</name>
    <dbReference type="NCBI Taxonomy" id="1117647"/>
    <lineage>
        <taxon>Bacteria</taxon>
        <taxon>Pseudomonadati</taxon>
        <taxon>Pseudomonadota</taxon>
        <taxon>Gammaproteobacteria</taxon>
        <taxon>Cellvibrionales</taxon>
        <taxon>Cellvibrionaceae</taxon>
        <taxon>Simiduia</taxon>
    </lineage>
</organism>
<dbReference type="PIRSF" id="PIRSF015557">
    <property type="entry name" value="UCP015557"/>
    <property type="match status" value="1"/>
</dbReference>
<dbReference type="Pfam" id="PF10093">
    <property type="entry name" value="EarP"/>
    <property type="match status" value="1"/>
</dbReference>
<sequence>MAPPLTPAYDMQHWHLFCKVIDNYGDIGVCWRLARQLVHQHRQQVTLFVDDLASFNALCPALDLSLTEQHCDGVCVRHWTQPLPPVTPADVVIEAFGCHLPANYITAMQIARPLWLNLEYLSAEEWVEDYHLNQSPVHGLRKTFFFPGFSANTGGLLWETALLDLADQANQPGWRAEFLQPLGLPVERAECLISLFAYENAALPDLLNNLRQSRQWVTLLVPKGRISRGVEHWLGEDLVPMQAIRRERLTVQELPFMAQPEYDRLLASCDVNFVRGEESFVRSQMLARPFVWHIYPQDADTHLIKLDAFLNAYLAQAPSPLAQACRQAHRAWNQPGAAPSQAFSQWLRQLPAAKAHASLWQQQQRSNGDLASNIVQFCTNTV</sequence>
<keyword evidence="9" id="KW-1185">Reference proteome</keyword>
<dbReference type="eggNOG" id="COG4394">
    <property type="taxonomic scope" value="Bacteria"/>
</dbReference>
<comment type="function">
    <text evidence="3">Protein-arginine rhamnosyltransferase that catalyzes the transfer of a single rhamnose to elongation factor P (EF-P) on 'Lys-32', a modification required for EF-P-dependent rescue of polyproline stalled ribosomes.</text>
</comment>
<dbReference type="STRING" id="1117647.M5M_15405"/>
<evidence type="ECO:0000256" key="4">
    <source>
        <dbReference type="ARBA" id="ARBA00024346"/>
    </source>
</evidence>
<dbReference type="EMBL" id="CP003746">
    <property type="protein sequence ID" value="AFV00214.1"/>
    <property type="molecule type" value="Genomic_DNA"/>
</dbReference>
<comment type="similarity">
    <text evidence="4">Belongs to the glycosyltransferase 104 family.</text>
</comment>
<gene>
    <name evidence="8" type="ordered locus">M5M_15405</name>
</gene>
<proteinExistence type="inferred from homology"/>
<evidence type="ECO:0000256" key="3">
    <source>
        <dbReference type="ARBA" id="ARBA00024303"/>
    </source>
</evidence>
<evidence type="ECO:0000256" key="2">
    <source>
        <dbReference type="ARBA" id="ARBA00022679"/>
    </source>
</evidence>